<dbReference type="CDD" id="cd05466">
    <property type="entry name" value="PBP2_LTTR_substrate"/>
    <property type="match status" value="1"/>
</dbReference>
<dbReference type="PRINTS" id="PR00039">
    <property type="entry name" value="HTHLYSR"/>
</dbReference>
<dbReference type="EMBL" id="JAFHAP010000017">
    <property type="protein sequence ID" value="MBN2910883.1"/>
    <property type="molecule type" value="Genomic_DNA"/>
</dbReference>
<reference evidence="6" key="1">
    <citation type="journal article" date="2024" name="Int. J. Syst. Evol. Microbiol.">
        <title>Polycladomyces zharkentensis sp. nov., a novel thermophilic cellulose- and starch-degrading member of the Bacillota from a geothermal aquifer in Kazakhstan.</title>
        <authorList>
            <person name="Mashzhan A."/>
            <person name="Kistaubayeva A."/>
            <person name="Javier-Lopez R."/>
            <person name="Bissenova U."/>
            <person name="Bissenbay A."/>
            <person name="Birkeland N.K."/>
        </authorList>
    </citation>
    <scope>NUCLEOTIDE SEQUENCE</scope>
    <source>
        <strain evidence="6">ZKZ2T</strain>
    </source>
</reference>
<comment type="similarity">
    <text evidence="1">Belongs to the LysR transcriptional regulatory family.</text>
</comment>
<dbReference type="Pfam" id="PF03466">
    <property type="entry name" value="LysR_substrate"/>
    <property type="match status" value="1"/>
</dbReference>
<protein>
    <submittedName>
        <fullName evidence="6">LysR family transcriptional regulator</fullName>
    </submittedName>
</protein>
<comment type="caution">
    <text evidence="6">The sequence shown here is derived from an EMBL/GenBank/DDBJ whole genome shotgun (WGS) entry which is preliminary data.</text>
</comment>
<dbReference type="InterPro" id="IPR036390">
    <property type="entry name" value="WH_DNA-bd_sf"/>
</dbReference>
<dbReference type="Gene3D" id="1.10.10.10">
    <property type="entry name" value="Winged helix-like DNA-binding domain superfamily/Winged helix DNA-binding domain"/>
    <property type="match status" value="1"/>
</dbReference>
<gene>
    <name evidence="6" type="ORF">JQC72_15390</name>
</gene>
<evidence type="ECO:0000313" key="7">
    <source>
        <dbReference type="Proteomes" id="UP001177120"/>
    </source>
</evidence>
<evidence type="ECO:0000256" key="4">
    <source>
        <dbReference type="ARBA" id="ARBA00023163"/>
    </source>
</evidence>
<dbReference type="InterPro" id="IPR000847">
    <property type="entry name" value="LysR_HTH_N"/>
</dbReference>
<dbReference type="SUPFAM" id="SSF53850">
    <property type="entry name" value="Periplasmic binding protein-like II"/>
    <property type="match status" value="1"/>
</dbReference>
<keyword evidence="7" id="KW-1185">Reference proteome</keyword>
<dbReference type="SUPFAM" id="SSF46785">
    <property type="entry name" value="Winged helix' DNA-binding domain"/>
    <property type="match status" value="1"/>
</dbReference>
<dbReference type="InterPro" id="IPR036388">
    <property type="entry name" value="WH-like_DNA-bd_sf"/>
</dbReference>
<feature type="domain" description="HTH lysR-type" evidence="5">
    <location>
        <begin position="1"/>
        <end position="58"/>
    </location>
</feature>
<dbReference type="PANTHER" id="PTHR30346:SF0">
    <property type="entry name" value="HCA OPERON TRANSCRIPTIONAL ACTIVATOR HCAR"/>
    <property type="match status" value="1"/>
</dbReference>
<dbReference type="PANTHER" id="PTHR30346">
    <property type="entry name" value="TRANSCRIPTIONAL DUAL REGULATOR HCAR-RELATED"/>
    <property type="match status" value="1"/>
</dbReference>
<keyword evidence="2" id="KW-0805">Transcription regulation</keyword>
<keyword evidence="3" id="KW-0238">DNA-binding</keyword>
<evidence type="ECO:0000256" key="2">
    <source>
        <dbReference type="ARBA" id="ARBA00023015"/>
    </source>
</evidence>
<evidence type="ECO:0000256" key="3">
    <source>
        <dbReference type="ARBA" id="ARBA00023125"/>
    </source>
</evidence>
<keyword evidence="4" id="KW-0804">Transcription</keyword>
<dbReference type="Pfam" id="PF00126">
    <property type="entry name" value="HTH_1"/>
    <property type="match status" value="1"/>
</dbReference>
<dbReference type="PROSITE" id="PS50931">
    <property type="entry name" value="HTH_LYSR"/>
    <property type="match status" value="1"/>
</dbReference>
<evidence type="ECO:0000259" key="5">
    <source>
        <dbReference type="PROSITE" id="PS50931"/>
    </source>
</evidence>
<proteinExistence type="inferred from homology"/>
<accession>A0ABS2WN26</accession>
<evidence type="ECO:0000313" key="6">
    <source>
        <dbReference type="EMBL" id="MBN2910883.1"/>
    </source>
</evidence>
<evidence type="ECO:0000256" key="1">
    <source>
        <dbReference type="ARBA" id="ARBA00009437"/>
    </source>
</evidence>
<dbReference type="Proteomes" id="UP001177120">
    <property type="component" value="Unassembled WGS sequence"/>
</dbReference>
<dbReference type="InterPro" id="IPR005119">
    <property type="entry name" value="LysR_subst-bd"/>
</dbReference>
<organism evidence="6 7">
    <name type="scientific">Polycladomyces zharkentensis</name>
    <dbReference type="NCBI Taxonomy" id="2807616"/>
    <lineage>
        <taxon>Bacteria</taxon>
        <taxon>Bacillati</taxon>
        <taxon>Bacillota</taxon>
        <taxon>Bacilli</taxon>
        <taxon>Bacillales</taxon>
        <taxon>Thermoactinomycetaceae</taxon>
        <taxon>Polycladomyces</taxon>
    </lineage>
</organism>
<sequence>MNIEWLQSFVEAAKQKSFSKAAKVHNLSQPALSKHIRNLEHELDTVLFYRTSAGIELTEAGERFYNRIVPVLTELNAIRQELRQFRRTTPIAVGSLPSVATYYLPPRIKELRLLDRPMTIMIQNTSWELIQSLQEGRLDAVFVDTSYIGESLWSGELFTESYYAVFPLHHRFRSRKAVELAELCEEPLIVHQAPCDTRKHIIEQMEARGHKPNIISEVAFGDFILGAVSAGMGITIIPELMAKHISHLPLFALPILDFGRHRSISLATRNHQLGSQLYEWITTFDTR</sequence>
<dbReference type="Gene3D" id="3.40.190.290">
    <property type="match status" value="1"/>
</dbReference>
<dbReference type="RefSeq" id="WP_205497199.1">
    <property type="nucleotide sequence ID" value="NZ_JAFHAP010000017.1"/>
</dbReference>
<name>A0ABS2WN26_9BACL</name>